<evidence type="ECO:0000313" key="2">
    <source>
        <dbReference type="Proteomes" id="UP001283361"/>
    </source>
</evidence>
<comment type="caution">
    <text evidence="1">The sequence shown here is derived from an EMBL/GenBank/DDBJ whole genome shotgun (WGS) entry which is preliminary data.</text>
</comment>
<gene>
    <name evidence="1" type="ORF">RRG08_056327</name>
</gene>
<protein>
    <submittedName>
        <fullName evidence="1">Uncharacterized protein</fullName>
    </submittedName>
</protein>
<dbReference type="AlphaFoldDB" id="A0AAE0YR40"/>
<reference evidence="1" key="1">
    <citation type="journal article" date="2023" name="G3 (Bethesda)">
        <title>A reference genome for the long-term kleptoplast-retaining sea slug Elysia crispata morphotype clarki.</title>
        <authorList>
            <person name="Eastman K.E."/>
            <person name="Pendleton A.L."/>
            <person name="Shaikh M.A."/>
            <person name="Suttiyut T."/>
            <person name="Ogas R."/>
            <person name="Tomko P."/>
            <person name="Gavelis G."/>
            <person name="Widhalm J.R."/>
            <person name="Wisecaver J.H."/>
        </authorList>
    </citation>
    <scope>NUCLEOTIDE SEQUENCE</scope>
    <source>
        <strain evidence="1">ECLA1</strain>
    </source>
</reference>
<sequence>MLYHPSNTVESIKDYTPAHSSLSRMGGKCDCLKQGSTASRPSELLALHGFGGYDIGHLKHCMRKINDKNSVQFGLEVFAE</sequence>
<proteinExistence type="predicted"/>
<dbReference type="EMBL" id="JAWDGP010005712">
    <property type="protein sequence ID" value="KAK3753435.1"/>
    <property type="molecule type" value="Genomic_DNA"/>
</dbReference>
<organism evidence="1 2">
    <name type="scientific">Elysia crispata</name>
    <name type="common">lettuce slug</name>
    <dbReference type="NCBI Taxonomy" id="231223"/>
    <lineage>
        <taxon>Eukaryota</taxon>
        <taxon>Metazoa</taxon>
        <taxon>Spiralia</taxon>
        <taxon>Lophotrochozoa</taxon>
        <taxon>Mollusca</taxon>
        <taxon>Gastropoda</taxon>
        <taxon>Heterobranchia</taxon>
        <taxon>Euthyneura</taxon>
        <taxon>Panpulmonata</taxon>
        <taxon>Sacoglossa</taxon>
        <taxon>Placobranchoidea</taxon>
        <taxon>Plakobranchidae</taxon>
        <taxon>Elysia</taxon>
    </lineage>
</organism>
<keyword evidence="2" id="KW-1185">Reference proteome</keyword>
<accession>A0AAE0YR40</accession>
<name>A0AAE0YR40_9GAST</name>
<evidence type="ECO:0000313" key="1">
    <source>
        <dbReference type="EMBL" id="KAK3753435.1"/>
    </source>
</evidence>
<dbReference type="Proteomes" id="UP001283361">
    <property type="component" value="Unassembled WGS sequence"/>
</dbReference>